<dbReference type="RefSeq" id="WP_200351042.1">
    <property type="nucleotide sequence ID" value="NZ_BAABHZ010000006.1"/>
</dbReference>
<dbReference type="AlphaFoldDB" id="A0A934R6D9"/>
<name>A0A934R6D9_9BACT</name>
<reference evidence="1" key="1">
    <citation type="submission" date="2021-01" db="EMBL/GenBank/DDBJ databases">
        <title>Modified the classification status of verrucomicrobia.</title>
        <authorList>
            <person name="Feng X."/>
        </authorList>
    </citation>
    <scope>NUCLEOTIDE SEQUENCE</scope>
    <source>
        <strain evidence="1">JCM 18052</strain>
    </source>
</reference>
<comment type="caution">
    <text evidence="1">The sequence shown here is derived from an EMBL/GenBank/DDBJ whole genome shotgun (WGS) entry which is preliminary data.</text>
</comment>
<gene>
    <name evidence="1" type="ORF">JIN84_10720</name>
</gene>
<keyword evidence="2" id="KW-1185">Reference proteome</keyword>
<evidence type="ECO:0000313" key="2">
    <source>
        <dbReference type="Proteomes" id="UP000600139"/>
    </source>
</evidence>
<accession>A0A934R6D9</accession>
<dbReference type="EMBL" id="JAENIK010000011">
    <property type="protein sequence ID" value="MBK1816085.1"/>
    <property type="molecule type" value="Genomic_DNA"/>
</dbReference>
<organism evidence="1 2">
    <name type="scientific">Luteolibacter yonseiensis</name>
    <dbReference type="NCBI Taxonomy" id="1144680"/>
    <lineage>
        <taxon>Bacteria</taxon>
        <taxon>Pseudomonadati</taxon>
        <taxon>Verrucomicrobiota</taxon>
        <taxon>Verrucomicrobiia</taxon>
        <taxon>Verrucomicrobiales</taxon>
        <taxon>Verrucomicrobiaceae</taxon>
        <taxon>Luteolibacter</taxon>
    </lineage>
</organism>
<evidence type="ECO:0000313" key="1">
    <source>
        <dbReference type="EMBL" id="MBK1816085.1"/>
    </source>
</evidence>
<proteinExistence type="predicted"/>
<protein>
    <submittedName>
        <fullName evidence="1">Uncharacterized protein</fullName>
    </submittedName>
</protein>
<sequence>MRCLTNSEIHKWLAGQGMHPQPLEGGFPVAGDFPIPSERRSRQMLADYLADLLGKDSNKLLEILPCPQDVAEDWEILRDFRAGLNETRPLVATPGHLFKSGDREDFHSLLTQLLGAEQGWSFYIYSAPSRTTILINDRVEVWSPKKGIRNELGRYLVPSQAA</sequence>
<dbReference type="Proteomes" id="UP000600139">
    <property type="component" value="Unassembled WGS sequence"/>
</dbReference>